<dbReference type="SUPFAM" id="SSF48295">
    <property type="entry name" value="TrpR-like"/>
    <property type="match status" value="1"/>
</dbReference>
<dbReference type="GO" id="GO:0043565">
    <property type="term" value="F:sequence-specific DNA binding"/>
    <property type="evidence" value="ECO:0007669"/>
    <property type="project" value="InterPro"/>
</dbReference>
<evidence type="ECO:0000313" key="1">
    <source>
        <dbReference type="EMBL" id="QMW03615.1"/>
    </source>
</evidence>
<dbReference type="InterPro" id="IPR010921">
    <property type="entry name" value="Trp_repressor/repl_initiator"/>
</dbReference>
<dbReference type="Proteomes" id="UP000515369">
    <property type="component" value="Chromosome"/>
</dbReference>
<accession>A0A7G5GXM3</accession>
<reference evidence="1 2" key="1">
    <citation type="submission" date="2020-07" db="EMBL/GenBank/DDBJ databases">
        <title>Spirosoma foliorum sp. nov., isolated from the leaves on the Nejang mountain Korea, Republic of.</title>
        <authorList>
            <person name="Ho H."/>
            <person name="Lee Y.-J."/>
            <person name="Nurcahyanto D.-A."/>
            <person name="Kim S.-G."/>
        </authorList>
    </citation>
    <scope>NUCLEOTIDE SEQUENCE [LARGE SCALE GENOMIC DNA]</scope>
    <source>
        <strain evidence="1 2">PL0136</strain>
    </source>
</reference>
<organism evidence="1 2">
    <name type="scientific">Spirosoma foliorum</name>
    <dbReference type="NCBI Taxonomy" id="2710596"/>
    <lineage>
        <taxon>Bacteria</taxon>
        <taxon>Pseudomonadati</taxon>
        <taxon>Bacteroidota</taxon>
        <taxon>Cytophagia</taxon>
        <taxon>Cytophagales</taxon>
        <taxon>Cytophagaceae</taxon>
        <taxon>Spirosoma</taxon>
    </lineage>
</organism>
<name>A0A7G5GXM3_9BACT</name>
<protein>
    <submittedName>
        <fullName evidence="1">Uncharacterized protein</fullName>
    </submittedName>
</protein>
<sequence>MNKRQKAVREYLLGGCTYLQLEKKYGISKATINRCVLKCIPLK</sequence>
<dbReference type="KEGG" id="sfol:H3H32_01205"/>
<gene>
    <name evidence="1" type="ORF">H3H32_01205</name>
</gene>
<evidence type="ECO:0000313" key="2">
    <source>
        <dbReference type="Proteomes" id="UP000515369"/>
    </source>
</evidence>
<keyword evidence="2" id="KW-1185">Reference proteome</keyword>
<dbReference type="RefSeq" id="WP_182460872.1">
    <property type="nucleotide sequence ID" value="NZ_CP059732.1"/>
</dbReference>
<dbReference type="EMBL" id="CP059732">
    <property type="protein sequence ID" value="QMW03615.1"/>
    <property type="molecule type" value="Genomic_DNA"/>
</dbReference>
<dbReference type="AlphaFoldDB" id="A0A7G5GXM3"/>
<proteinExistence type="predicted"/>